<dbReference type="InterPro" id="IPR020846">
    <property type="entry name" value="MFS_dom"/>
</dbReference>
<gene>
    <name evidence="9" type="ORF">B0A54_14461</name>
</gene>
<feature type="transmembrane region" description="Helical" evidence="7">
    <location>
        <begin position="411"/>
        <end position="432"/>
    </location>
</feature>
<feature type="transmembrane region" description="Helical" evidence="7">
    <location>
        <begin position="530"/>
        <end position="548"/>
    </location>
</feature>
<dbReference type="GO" id="GO:0022857">
    <property type="term" value="F:transmembrane transporter activity"/>
    <property type="evidence" value="ECO:0007669"/>
    <property type="project" value="InterPro"/>
</dbReference>
<feature type="transmembrane region" description="Helical" evidence="7">
    <location>
        <begin position="138"/>
        <end position="156"/>
    </location>
</feature>
<feature type="transmembrane region" description="Helical" evidence="7">
    <location>
        <begin position="162"/>
        <end position="184"/>
    </location>
</feature>
<dbReference type="PANTHER" id="PTHR23511:SF3">
    <property type="entry name" value="MAJOR FACILITATOR SUPERFAMILY (MFS) PROFILE DOMAIN-CONTAINING PROTEIN"/>
    <property type="match status" value="1"/>
</dbReference>
<keyword evidence="2" id="KW-0813">Transport</keyword>
<dbReference type="Gene3D" id="1.20.1250.20">
    <property type="entry name" value="MFS general substrate transporter like domains"/>
    <property type="match status" value="1"/>
</dbReference>
<dbReference type="EMBL" id="NAJP01000091">
    <property type="protein sequence ID" value="TKA32310.1"/>
    <property type="molecule type" value="Genomic_DNA"/>
</dbReference>
<dbReference type="GO" id="GO:0016020">
    <property type="term" value="C:membrane"/>
    <property type="evidence" value="ECO:0007669"/>
    <property type="project" value="UniProtKB-SubCell"/>
</dbReference>
<dbReference type="Proteomes" id="UP000310066">
    <property type="component" value="Unassembled WGS sequence"/>
</dbReference>
<dbReference type="InterPro" id="IPR011701">
    <property type="entry name" value="MFS"/>
</dbReference>
<feature type="compositionally biased region" description="Basic and acidic residues" evidence="6">
    <location>
        <begin position="1"/>
        <end position="29"/>
    </location>
</feature>
<evidence type="ECO:0000313" key="9">
    <source>
        <dbReference type="EMBL" id="TKA32310.1"/>
    </source>
</evidence>
<dbReference type="AlphaFoldDB" id="A0A4U0UAA7"/>
<organism evidence="9 10">
    <name type="scientific">Friedmanniomyces endolithicus</name>
    <dbReference type="NCBI Taxonomy" id="329885"/>
    <lineage>
        <taxon>Eukaryota</taxon>
        <taxon>Fungi</taxon>
        <taxon>Dikarya</taxon>
        <taxon>Ascomycota</taxon>
        <taxon>Pezizomycotina</taxon>
        <taxon>Dothideomycetes</taxon>
        <taxon>Dothideomycetidae</taxon>
        <taxon>Mycosphaerellales</taxon>
        <taxon>Teratosphaeriaceae</taxon>
        <taxon>Friedmanniomyces</taxon>
    </lineage>
</organism>
<evidence type="ECO:0000256" key="5">
    <source>
        <dbReference type="ARBA" id="ARBA00023136"/>
    </source>
</evidence>
<evidence type="ECO:0000256" key="6">
    <source>
        <dbReference type="SAM" id="MobiDB-lite"/>
    </source>
</evidence>
<feature type="region of interest" description="Disordered" evidence="6">
    <location>
        <begin position="1"/>
        <end position="30"/>
    </location>
</feature>
<keyword evidence="3 7" id="KW-0812">Transmembrane</keyword>
<protein>
    <recommendedName>
        <fullName evidence="8">Major facilitator superfamily (MFS) profile domain-containing protein</fullName>
    </recommendedName>
</protein>
<evidence type="ECO:0000256" key="1">
    <source>
        <dbReference type="ARBA" id="ARBA00004141"/>
    </source>
</evidence>
<feature type="domain" description="Major facilitator superfamily (MFS) profile" evidence="8">
    <location>
        <begin position="73"/>
        <end position="552"/>
    </location>
</feature>
<evidence type="ECO:0000259" key="8">
    <source>
        <dbReference type="PROSITE" id="PS50850"/>
    </source>
</evidence>
<reference evidence="9 10" key="1">
    <citation type="submission" date="2017-03" db="EMBL/GenBank/DDBJ databases">
        <title>Genomes of endolithic fungi from Antarctica.</title>
        <authorList>
            <person name="Coleine C."/>
            <person name="Masonjones S."/>
            <person name="Stajich J.E."/>
        </authorList>
    </citation>
    <scope>NUCLEOTIDE SEQUENCE [LARGE SCALE GENOMIC DNA]</scope>
    <source>
        <strain evidence="9 10">CCFEE 5311</strain>
    </source>
</reference>
<proteinExistence type="predicted"/>
<feature type="transmembrane region" description="Helical" evidence="7">
    <location>
        <begin position="196"/>
        <end position="219"/>
    </location>
</feature>
<dbReference type="STRING" id="329885.A0A4U0UAA7"/>
<keyword evidence="4 7" id="KW-1133">Transmembrane helix</keyword>
<dbReference type="OrthoDB" id="4139357at2759"/>
<feature type="transmembrane region" description="Helical" evidence="7">
    <location>
        <begin position="112"/>
        <end position="131"/>
    </location>
</feature>
<dbReference type="SUPFAM" id="SSF103473">
    <property type="entry name" value="MFS general substrate transporter"/>
    <property type="match status" value="1"/>
</dbReference>
<comment type="caution">
    <text evidence="9">The sequence shown here is derived from an EMBL/GenBank/DDBJ whole genome shotgun (WGS) entry which is preliminary data.</text>
</comment>
<dbReference type="PANTHER" id="PTHR23511">
    <property type="entry name" value="SYNAPTIC VESICLE GLYCOPROTEIN 2"/>
    <property type="match status" value="1"/>
</dbReference>
<feature type="transmembrane region" description="Helical" evidence="7">
    <location>
        <begin position="370"/>
        <end position="391"/>
    </location>
</feature>
<dbReference type="InterPro" id="IPR036259">
    <property type="entry name" value="MFS_trans_sf"/>
</dbReference>
<evidence type="ECO:0000256" key="4">
    <source>
        <dbReference type="ARBA" id="ARBA00022989"/>
    </source>
</evidence>
<dbReference type="Pfam" id="PF07690">
    <property type="entry name" value="MFS_1"/>
    <property type="match status" value="1"/>
</dbReference>
<dbReference type="PROSITE" id="PS50850">
    <property type="entry name" value="MFS"/>
    <property type="match status" value="1"/>
</dbReference>
<evidence type="ECO:0000256" key="7">
    <source>
        <dbReference type="SAM" id="Phobius"/>
    </source>
</evidence>
<evidence type="ECO:0000313" key="10">
    <source>
        <dbReference type="Proteomes" id="UP000310066"/>
    </source>
</evidence>
<evidence type="ECO:0000256" key="3">
    <source>
        <dbReference type="ARBA" id="ARBA00022692"/>
    </source>
</evidence>
<feature type="transmembrane region" description="Helical" evidence="7">
    <location>
        <begin position="71"/>
        <end position="92"/>
    </location>
</feature>
<comment type="subcellular location">
    <subcellularLocation>
        <location evidence="1">Membrane</location>
        <topology evidence="1">Multi-pass membrane protein</topology>
    </subcellularLocation>
</comment>
<evidence type="ECO:0000256" key="2">
    <source>
        <dbReference type="ARBA" id="ARBA00022448"/>
    </source>
</evidence>
<accession>A0A4U0UAA7</accession>
<keyword evidence="5 7" id="KW-0472">Membrane</keyword>
<dbReference type="PROSITE" id="PS00217">
    <property type="entry name" value="SUGAR_TRANSPORT_2"/>
    <property type="match status" value="1"/>
</dbReference>
<name>A0A4U0UAA7_9PEZI</name>
<sequence>MASSYEPKDSEKEAHLSDSPRYDDPEPGRHGPNGLIAGIPAAELEGLTVYEKKCVLINREIDNNGMGRYQWYIWCLCGFGYFLDLLWAQAFGLVLSPLEQELGFSGKSSGNISVAFSSGLTAGAFVWGMLVDIVGRRWAFNLTCLISAAFGLGLGACNSYPAFLVVTAFVGFGIGGNIPIDTTICLEFIPQNRRFLLALLSLFQPVGVAICSAIAYGFIPKYSCSPNFSEAKPLPSCANVAAGVACCTRASNMGWRYLMFTLGAITLGIFILRFVVFNFKESPKFLVYRGFDDKAVEVLQHIAKTNNRACGVTREDFDALTTEQDSTISRAELLGAGNAQRQTTMREKFLIEGSRYALLFKGWQMSRLTLLVWLTYICDFWGFTLAGTYLPTILALKNGAISLTLKFTYRTYIAIYTPGIFGVLLGGLMYALPNVGRKWTMVFSSGMMGISIFVFSAVNTEASNIGLNVMEFNAVLYGWTPEVFPAPIRGTACGLASFWGRLFGIIAPLMAQSLIPTAGLHGDTQATNSILYLAGGLTLGCVLTVALMPNKLIGGQSM</sequence>
<dbReference type="InterPro" id="IPR005829">
    <property type="entry name" value="Sugar_transporter_CS"/>
</dbReference>
<feature type="transmembrane region" description="Helical" evidence="7">
    <location>
        <begin position="257"/>
        <end position="279"/>
    </location>
</feature>
<feature type="transmembrane region" description="Helical" evidence="7">
    <location>
        <begin position="439"/>
        <end position="458"/>
    </location>
</feature>